<evidence type="ECO:0000313" key="2">
    <source>
        <dbReference type="Proteomes" id="UP000254925"/>
    </source>
</evidence>
<proteinExistence type="predicted"/>
<dbReference type="InterPro" id="IPR010845">
    <property type="entry name" value="FlaF"/>
</dbReference>
<keyword evidence="1" id="KW-0966">Cell projection</keyword>
<dbReference type="GO" id="GO:0044781">
    <property type="term" value="P:bacterial-type flagellum organization"/>
    <property type="evidence" value="ECO:0007669"/>
    <property type="project" value="InterPro"/>
</dbReference>
<sequence length="115" mass="12960">MYRFSYAEILEDSSGECREREKLAFDRAIDLLREAASKGSKSLAGREAVSFVQRLWGILIDDLLSADNGLPDALRAELVSIGLWIMKETDLIHQGRSENFTALIDINTMIRDGLR</sequence>
<comment type="caution">
    <text evidence="1">The sequence shown here is derived from an EMBL/GenBank/DDBJ whole genome shotgun (WGS) entry which is preliminary data.</text>
</comment>
<dbReference type="NCBIfam" id="NF009434">
    <property type="entry name" value="PRK12793.1"/>
    <property type="match status" value="1"/>
</dbReference>
<keyword evidence="2" id="KW-1185">Reference proteome</keyword>
<keyword evidence="1" id="KW-0282">Flagellum</keyword>
<protein>
    <submittedName>
        <fullName evidence="1">Flagellar protein FlaF</fullName>
    </submittedName>
</protein>
<dbReference type="OrthoDB" id="9808944at2"/>
<dbReference type="RefSeq" id="WP_114773430.1">
    <property type="nucleotide sequence ID" value="NZ_QQBB01000021.1"/>
</dbReference>
<dbReference type="AlphaFoldDB" id="A0A370H2S9"/>
<reference evidence="1 2" key="1">
    <citation type="submission" date="2018-07" db="EMBL/GenBank/DDBJ databases">
        <title>Genomic Encyclopedia of Type Strains, Phase IV (KMG-IV): sequencing the most valuable type-strain genomes for metagenomic binning, comparative biology and taxonomic classification.</title>
        <authorList>
            <person name="Goeker M."/>
        </authorList>
    </citation>
    <scope>NUCLEOTIDE SEQUENCE [LARGE SCALE GENOMIC DNA]</scope>
    <source>
        <strain evidence="1 2">DSM 14364</strain>
    </source>
</reference>
<dbReference type="Pfam" id="PF07309">
    <property type="entry name" value="FlaF"/>
    <property type="match status" value="1"/>
</dbReference>
<keyword evidence="1" id="KW-0969">Cilium</keyword>
<dbReference type="Proteomes" id="UP000254925">
    <property type="component" value="Unassembled WGS sequence"/>
</dbReference>
<accession>A0A370H2S9</accession>
<organism evidence="1 2">
    <name type="scientific">Microvirga subterranea</name>
    <dbReference type="NCBI Taxonomy" id="186651"/>
    <lineage>
        <taxon>Bacteria</taxon>
        <taxon>Pseudomonadati</taxon>
        <taxon>Pseudomonadota</taxon>
        <taxon>Alphaproteobacteria</taxon>
        <taxon>Hyphomicrobiales</taxon>
        <taxon>Methylobacteriaceae</taxon>
        <taxon>Microvirga</taxon>
    </lineage>
</organism>
<dbReference type="EMBL" id="QQBB01000021">
    <property type="protein sequence ID" value="RDI50411.1"/>
    <property type="molecule type" value="Genomic_DNA"/>
</dbReference>
<evidence type="ECO:0000313" key="1">
    <source>
        <dbReference type="EMBL" id="RDI50411.1"/>
    </source>
</evidence>
<name>A0A370H2S9_9HYPH</name>
<gene>
    <name evidence="1" type="ORF">DES45_12112</name>
</gene>